<feature type="active site" description="Charge relay system" evidence="5">
    <location>
        <position position="153"/>
    </location>
</feature>
<dbReference type="InterPro" id="IPR036852">
    <property type="entry name" value="Peptidase_S8/S53_dom_sf"/>
</dbReference>
<protein>
    <submittedName>
        <fullName evidence="7">S8 family peptidase</fullName>
        <ecNumber evidence="7">3.4.-.-</ecNumber>
    </submittedName>
</protein>
<keyword evidence="2 5" id="KW-0645">Protease</keyword>
<evidence type="ECO:0000256" key="4">
    <source>
        <dbReference type="ARBA" id="ARBA00022825"/>
    </source>
</evidence>
<dbReference type="InterPro" id="IPR050131">
    <property type="entry name" value="Peptidase_S8_subtilisin-like"/>
</dbReference>
<feature type="active site" description="Charge relay system" evidence="5">
    <location>
        <position position="188"/>
    </location>
</feature>
<dbReference type="PROSITE" id="PS51892">
    <property type="entry name" value="SUBTILASE"/>
    <property type="match status" value="1"/>
</dbReference>
<dbReference type="InterPro" id="IPR015500">
    <property type="entry name" value="Peptidase_S8_subtilisin-rel"/>
</dbReference>
<reference evidence="7 8" key="1">
    <citation type="submission" date="2024-09" db="EMBL/GenBank/DDBJ databases">
        <authorList>
            <person name="Sun Q."/>
            <person name="Mori K."/>
        </authorList>
    </citation>
    <scope>NUCLEOTIDE SEQUENCE [LARGE SCALE GENOMIC DNA]</scope>
    <source>
        <strain evidence="7 8">JCM 12520</strain>
    </source>
</reference>
<dbReference type="PROSITE" id="PS00138">
    <property type="entry name" value="SUBTILASE_SER"/>
    <property type="match status" value="1"/>
</dbReference>
<keyword evidence="3 5" id="KW-0378">Hydrolase</keyword>
<comment type="similarity">
    <text evidence="1 5">Belongs to the peptidase S8 family.</text>
</comment>
<dbReference type="Pfam" id="PF00082">
    <property type="entry name" value="Peptidase_S8"/>
    <property type="match status" value="1"/>
</dbReference>
<comment type="caution">
    <text evidence="7">The sequence shown here is derived from an EMBL/GenBank/DDBJ whole genome shotgun (WGS) entry which is preliminary data.</text>
</comment>
<proteinExistence type="inferred from homology"/>
<dbReference type="PRINTS" id="PR00723">
    <property type="entry name" value="SUBTILISIN"/>
</dbReference>
<evidence type="ECO:0000259" key="6">
    <source>
        <dbReference type="Pfam" id="PF00082"/>
    </source>
</evidence>
<organism evidence="7 8">
    <name type="scientific">Paenibacillus hodogayensis</name>
    <dbReference type="NCBI Taxonomy" id="279208"/>
    <lineage>
        <taxon>Bacteria</taxon>
        <taxon>Bacillati</taxon>
        <taxon>Bacillota</taxon>
        <taxon>Bacilli</taxon>
        <taxon>Bacillales</taxon>
        <taxon>Paenibacillaceae</taxon>
        <taxon>Paenibacillus</taxon>
    </lineage>
</organism>
<sequence>MANVQVVMITAMPKRSGEKQKRAALHPKMSPHLRRKVAASLPGKEGRKRQGTIRVIIEFDRKPTRQCVESVKRGLKPHARHFHVLRRMTRLQAMSARISLAGLRRLCCHRNVTRVHLDRKVRVTLNVATPSVGASELQKQGIGGKGVTIAVIDTGAYPHPDLTKPVNRIKAFKDFVNGRKKPYDDNGHGTHVAGDAAGNGYSSKGKYRGPADKAKLVIVKAFGSDGEADSSDVIAAVDWVLRNRKKYGIRVLNMSFGSPGFARCSDDPVCRAAERAWKAGLVVVAAAGNSGPGKGTIESPGISPLLLTVGAVDDRGTVLQADDRVAAFSSRGPAPGGRVKPDLSAPGVNIVSLRAPGSVLDIGDPSARVGKSYFRMSGTSMATPIVSGGVAELLQRYPRLKPSRVKQLLKANATRLRSYSSNAQGQGELNVRFIAKANRVLVAAKPRCAGCEAARSIARRGSARK</sequence>
<dbReference type="Proteomes" id="UP001589619">
    <property type="component" value="Unassembled WGS sequence"/>
</dbReference>
<dbReference type="PANTHER" id="PTHR43806">
    <property type="entry name" value="PEPTIDASE S8"/>
    <property type="match status" value="1"/>
</dbReference>
<dbReference type="RefSeq" id="WP_344910253.1">
    <property type="nucleotide sequence ID" value="NZ_BAAAYO010000008.1"/>
</dbReference>
<dbReference type="Gene3D" id="3.40.50.200">
    <property type="entry name" value="Peptidase S8/S53 domain"/>
    <property type="match status" value="1"/>
</dbReference>
<dbReference type="PANTHER" id="PTHR43806:SF65">
    <property type="entry name" value="SERINE PROTEASE APRX"/>
    <property type="match status" value="1"/>
</dbReference>
<dbReference type="EMBL" id="JBHMAG010000001">
    <property type="protein sequence ID" value="MFB9750072.1"/>
    <property type="molecule type" value="Genomic_DNA"/>
</dbReference>
<feature type="active site" description="Charge relay system" evidence="5">
    <location>
        <position position="380"/>
    </location>
</feature>
<dbReference type="InterPro" id="IPR000209">
    <property type="entry name" value="Peptidase_S8/S53_dom"/>
</dbReference>
<dbReference type="InterPro" id="IPR022398">
    <property type="entry name" value="Peptidase_S8_His-AS"/>
</dbReference>
<dbReference type="PROSITE" id="PS00137">
    <property type="entry name" value="SUBTILASE_HIS"/>
    <property type="match status" value="1"/>
</dbReference>
<evidence type="ECO:0000313" key="8">
    <source>
        <dbReference type="Proteomes" id="UP001589619"/>
    </source>
</evidence>
<evidence type="ECO:0000256" key="1">
    <source>
        <dbReference type="ARBA" id="ARBA00011073"/>
    </source>
</evidence>
<keyword evidence="4 5" id="KW-0720">Serine protease</keyword>
<evidence type="ECO:0000256" key="3">
    <source>
        <dbReference type="ARBA" id="ARBA00022801"/>
    </source>
</evidence>
<dbReference type="InterPro" id="IPR023828">
    <property type="entry name" value="Peptidase_S8_Ser-AS"/>
</dbReference>
<evidence type="ECO:0000313" key="7">
    <source>
        <dbReference type="EMBL" id="MFB9750072.1"/>
    </source>
</evidence>
<dbReference type="SUPFAM" id="SSF52743">
    <property type="entry name" value="Subtilisin-like"/>
    <property type="match status" value="1"/>
</dbReference>
<dbReference type="EC" id="3.4.-.-" evidence="7"/>
<evidence type="ECO:0000256" key="2">
    <source>
        <dbReference type="ARBA" id="ARBA00022670"/>
    </source>
</evidence>
<feature type="domain" description="Peptidase S8/S53" evidence="6">
    <location>
        <begin position="144"/>
        <end position="427"/>
    </location>
</feature>
<name>A0ABV5VP78_9BACL</name>
<dbReference type="GO" id="GO:0016787">
    <property type="term" value="F:hydrolase activity"/>
    <property type="evidence" value="ECO:0007669"/>
    <property type="project" value="UniProtKB-KW"/>
</dbReference>
<keyword evidence="8" id="KW-1185">Reference proteome</keyword>
<evidence type="ECO:0000256" key="5">
    <source>
        <dbReference type="PROSITE-ProRule" id="PRU01240"/>
    </source>
</evidence>
<accession>A0ABV5VP78</accession>
<dbReference type="CDD" id="cd07487">
    <property type="entry name" value="Peptidases_S8_1"/>
    <property type="match status" value="1"/>
</dbReference>
<gene>
    <name evidence="7" type="ORF">ACFFNY_00670</name>
</gene>